<keyword evidence="2" id="KW-0472">Membrane</keyword>
<feature type="region of interest" description="Disordered" evidence="1">
    <location>
        <begin position="102"/>
        <end position="175"/>
    </location>
</feature>
<dbReference type="HOGENOM" id="CLU_1741073_0_0_1"/>
<protein>
    <submittedName>
        <fullName evidence="3">Uncharacterized protein</fullName>
    </submittedName>
</protein>
<dbReference type="GeneID" id="20822378"/>
<proteinExistence type="predicted"/>
<reference evidence="4" key="1">
    <citation type="journal article" date="2011" name="Genetics">
        <title>Massive changes in genome architecture accompany the transition to self-fertility in the filamentous fungus Neurospora tetrasperma.</title>
        <authorList>
            <person name="Ellison C.E."/>
            <person name="Stajich J.E."/>
            <person name="Jacobson D.J."/>
            <person name="Natvig D.O."/>
            <person name="Lapidus A."/>
            <person name="Foster B."/>
            <person name="Aerts A."/>
            <person name="Riley R."/>
            <person name="Lindquist E.A."/>
            <person name="Grigoriev I.V."/>
            <person name="Taylor J.W."/>
        </authorList>
    </citation>
    <scope>NUCLEOTIDE SEQUENCE [LARGE SCALE GENOMIC DNA]</scope>
    <source>
        <strain evidence="4">FGSC 2508 / P0657</strain>
    </source>
</reference>
<dbReference type="RefSeq" id="XP_009848631.1">
    <property type="nucleotide sequence ID" value="XM_009850329.1"/>
</dbReference>
<gene>
    <name evidence="3" type="ORF">NEUTE1DRAFT_108065</name>
</gene>
<evidence type="ECO:0000256" key="1">
    <source>
        <dbReference type="SAM" id="MobiDB-lite"/>
    </source>
</evidence>
<dbReference type="Proteomes" id="UP000008065">
    <property type="component" value="Unassembled WGS sequence"/>
</dbReference>
<accession>F8MED7</accession>
<dbReference type="OrthoDB" id="10560072at2759"/>
<dbReference type="AlphaFoldDB" id="F8MED7"/>
<feature type="compositionally biased region" description="Gly residues" evidence="1">
    <location>
        <begin position="106"/>
        <end position="131"/>
    </location>
</feature>
<keyword evidence="2" id="KW-0812">Transmembrane</keyword>
<dbReference type="VEuPathDB" id="FungiDB:NEUTE1DRAFT_108065"/>
<evidence type="ECO:0000313" key="4">
    <source>
        <dbReference type="Proteomes" id="UP000008065"/>
    </source>
</evidence>
<evidence type="ECO:0000313" key="3">
    <source>
        <dbReference type="EMBL" id="EGO61619.1"/>
    </source>
</evidence>
<dbReference type="EMBL" id="GL891302">
    <property type="protein sequence ID" value="EGO61619.1"/>
    <property type="molecule type" value="Genomic_DNA"/>
</dbReference>
<evidence type="ECO:0000256" key="2">
    <source>
        <dbReference type="SAM" id="Phobius"/>
    </source>
</evidence>
<dbReference type="KEGG" id="nte:NEUTE1DRAFT108065"/>
<name>F8MED7_NEUT8</name>
<organism evidence="3 4">
    <name type="scientific">Neurospora tetrasperma (strain FGSC 2508 / ATCC MYA-4615 / P0657)</name>
    <dbReference type="NCBI Taxonomy" id="510951"/>
    <lineage>
        <taxon>Eukaryota</taxon>
        <taxon>Fungi</taxon>
        <taxon>Dikarya</taxon>
        <taxon>Ascomycota</taxon>
        <taxon>Pezizomycotina</taxon>
        <taxon>Sordariomycetes</taxon>
        <taxon>Sordariomycetidae</taxon>
        <taxon>Sordariales</taxon>
        <taxon>Sordariaceae</taxon>
        <taxon>Neurospora</taxon>
    </lineage>
</organism>
<keyword evidence="2" id="KW-1133">Transmembrane helix</keyword>
<sequence>MSTTYKTDLHFQHETGKDDNILSQEELLCYRPISQACHAYCKAAGLDQDLMVAVTTIIIFFVVVILVGAFLWVNHNEEWDRLPRGTCRCTCICGRRQKEDMDLERQGGGQGNGEGEGEGGGQGGDGEGVKGGYMDVLYGGSDGDRDGDGDGDSDSDRDRDRDSDGDRDSGNEKDT</sequence>
<feature type="transmembrane region" description="Helical" evidence="2">
    <location>
        <begin position="50"/>
        <end position="73"/>
    </location>
</feature>
<keyword evidence="4" id="KW-1185">Reference proteome</keyword>
<feature type="compositionally biased region" description="Basic and acidic residues" evidence="1">
    <location>
        <begin position="142"/>
        <end position="175"/>
    </location>
</feature>